<protein>
    <submittedName>
        <fullName evidence="3">DnaA regulatory inactivator Hda</fullName>
    </submittedName>
</protein>
<dbReference type="SUPFAM" id="SSF52540">
    <property type="entry name" value="P-loop containing nucleoside triphosphate hydrolases"/>
    <property type="match status" value="1"/>
</dbReference>
<comment type="caution">
    <text evidence="3">The sequence shown here is derived from an EMBL/GenBank/DDBJ whole genome shotgun (WGS) entry which is preliminary data.</text>
</comment>
<dbReference type="RefSeq" id="WP_273597148.1">
    <property type="nucleotide sequence ID" value="NZ_JAQQXS010000010.1"/>
</dbReference>
<dbReference type="PANTHER" id="PTHR30050:SF5">
    <property type="entry name" value="DNAA REGULATORY INACTIVATOR HDA"/>
    <property type="match status" value="1"/>
</dbReference>
<evidence type="ECO:0000313" key="4">
    <source>
        <dbReference type="Proteomes" id="UP001219862"/>
    </source>
</evidence>
<dbReference type="Proteomes" id="UP001219862">
    <property type="component" value="Unassembled WGS sequence"/>
</dbReference>
<reference evidence="3 4" key="1">
    <citation type="submission" date="2022-10" db="EMBL/GenBank/DDBJ databases">
        <title>paucibacter sp. hw8 Genome sequencing.</title>
        <authorList>
            <person name="Park S."/>
        </authorList>
    </citation>
    <scope>NUCLEOTIDE SEQUENCE [LARGE SCALE GENOMIC DNA]</scope>
    <source>
        <strain evidence="4">hw8</strain>
    </source>
</reference>
<dbReference type="Gene3D" id="3.40.50.300">
    <property type="entry name" value="P-loop containing nucleotide triphosphate hydrolases"/>
    <property type="match status" value="1"/>
</dbReference>
<organism evidence="3 4">
    <name type="scientific">Roseateles koreensis</name>
    <dbReference type="NCBI Taxonomy" id="2987526"/>
    <lineage>
        <taxon>Bacteria</taxon>
        <taxon>Pseudomonadati</taxon>
        <taxon>Pseudomonadota</taxon>
        <taxon>Betaproteobacteria</taxon>
        <taxon>Burkholderiales</taxon>
        <taxon>Sphaerotilaceae</taxon>
        <taxon>Roseateles</taxon>
    </lineage>
</organism>
<feature type="domain" description="Chromosomal replication initiator protein DnaA ATPAse" evidence="1">
    <location>
        <begin position="13"/>
        <end position="69"/>
    </location>
</feature>
<dbReference type="PANTHER" id="PTHR30050">
    <property type="entry name" value="CHROMOSOMAL REPLICATION INITIATOR PROTEIN DNAA"/>
    <property type="match status" value="1"/>
</dbReference>
<dbReference type="InterPro" id="IPR027417">
    <property type="entry name" value="P-loop_NTPase"/>
</dbReference>
<proteinExistence type="predicted"/>
<accession>A0ABT5KSZ0</accession>
<feature type="domain" description="Hda lid" evidence="2">
    <location>
        <begin position="160"/>
        <end position="223"/>
    </location>
</feature>
<dbReference type="InterPro" id="IPR055199">
    <property type="entry name" value="Hda_lid"/>
</dbReference>
<dbReference type="Pfam" id="PF22688">
    <property type="entry name" value="Hda_lid"/>
    <property type="match status" value="1"/>
</dbReference>
<dbReference type="NCBIfam" id="TIGR03420">
    <property type="entry name" value="DnaA_homol_Hda"/>
    <property type="match status" value="1"/>
</dbReference>
<gene>
    <name evidence="3" type="primary">hda</name>
    <name evidence="3" type="ORF">PRZ01_12620</name>
</gene>
<evidence type="ECO:0000259" key="2">
    <source>
        <dbReference type="Pfam" id="PF22688"/>
    </source>
</evidence>
<dbReference type="EMBL" id="JAQQXS010000010">
    <property type="protein sequence ID" value="MDC8786034.1"/>
    <property type="molecule type" value="Genomic_DNA"/>
</dbReference>
<evidence type="ECO:0000313" key="3">
    <source>
        <dbReference type="EMBL" id="MDC8786034.1"/>
    </source>
</evidence>
<dbReference type="InterPro" id="IPR013317">
    <property type="entry name" value="DnaA_dom"/>
</dbReference>
<dbReference type="Gene3D" id="1.10.8.60">
    <property type="match status" value="1"/>
</dbReference>
<name>A0ABT5KSZ0_9BURK</name>
<dbReference type="InterPro" id="IPR017788">
    <property type="entry name" value="Hda"/>
</dbReference>
<keyword evidence="4" id="KW-1185">Reference proteome</keyword>
<evidence type="ECO:0000259" key="1">
    <source>
        <dbReference type="Pfam" id="PF00308"/>
    </source>
</evidence>
<dbReference type="Pfam" id="PF00308">
    <property type="entry name" value="Bac_DnaA"/>
    <property type="match status" value="1"/>
</dbReference>
<sequence length="230" mass="25336">MKQIPLAIGPEPMFTFDNFLPGANTAALAELRALRPGAAFAATVPPIFVWGGSGCGKTHLLKALAESWQSAGLQVGWYDAETPLPWELPSQPSLLLLDDCERFDAGQQHAAFALFVEAATQGLTIVASGNAPPVDLSLREDLRTRLGWGPTYELQPLSEQDMRAALRQEAERRGIHLSDDVIDYLLTRFARDLKHLMRLLTRLDEFAMSTKRAVTVPLLRQMLADEGLNT</sequence>